<evidence type="ECO:0000313" key="3">
    <source>
        <dbReference type="Proteomes" id="UP001596244"/>
    </source>
</evidence>
<dbReference type="SUPFAM" id="SSF53474">
    <property type="entry name" value="alpha/beta-Hydrolases"/>
    <property type="match status" value="1"/>
</dbReference>
<reference evidence="3" key="1">
    <citation type="journal article" date="2019" name="Int. J. Syst. Evol. Microbiol.">
        <title>The Global Catalogue of Microorganisms (GCM) 10K type strain sequencing project: providing services to taxonomists for standard genome sequencing and annotation.</title>
        <authorList>
            <consortium name="The Broad Institute Genomics Platform"/>
            <consortium name="The Broad Institute Genome Sequencing Center for Infectious Disease"/>
            <person name="Wu L."/>
            <person name="Ma J."/>
        </authorList>
    </citation>
    <scope>NUCLEOTIDE SEQUENCE [LARGE SCALE GENOMIC DNA]</scope>
    <source>
        <strain evidence="3">CCUG 51943</strain>
    </source>
</reference>
<keyword evidence="2" id="KW-0378">Hydrolase</keyword>
<proteinExistence type="predicted"/>
<dbReference type="InterPro" id="IPR000073">
    <property type="entry name" value="AB_hydrolase_1"/>
</dbReference>
<dbReference type="GO" id="GO:0016787">
    <property type="term" value="F:hydrolase activity"/>
    <property type="evidence" value="ECO:0007669"/>
    <property type="project" value="UniProtKB-KW"/>
</dbReference>
<dbReference type="PRINTS" id="PR00111">
    <property type="entry name" value="ABHYDROLASE"/>
</dbReference>
<comment type="caution">
    <text evidence="2">The sequence shown here is derived from an EMBL/GenBank/DDBJ whole genome shotgun (WGS) entry which is preliminary data.</text>
</comment>
<organism evidence="2 3">
    <name type="scientific">Corynebacterium nasicanis</name>
    <dbReference type="NCBI Taxonomy" id="1448267"/>
    <lineage>
        <taxon>Bacteria</taxon>
        <taxon>Bacillati</taxon>
        <taxon>Actinomycetota</taxon>
        <taxon>Actinomycetes</taxon>
        <taxon>Mycobacteriales</taxon>
        <taxon>Corynebacteriaceae</taxon>
        <taxon>Corynebacterium</taxon>
    </lineage>
</organism>
<name>A0ABW1Q8Y3_9CORY</name>
<gene>
    <name evidence="2" type="ORF">ACFPUZ_02820</name>
</gene>
<dbReference type="EMBL" id="JBHSQE010000001">
    <property type="protein sequence ID" value="MFC6145746.1"/>
    <property type="molecule type" value="Genomic_DNA"/>
</dbReference>
<dbReference type="Gene3D" id="3.40.50.1820">
    <property type="entry name" value="alpha/beta hydrolase"/>
    <property type="match status" value="1"/>
</dbReference>
<protein>
    <submittedName>
        <fullName evidence="2">Alpha/beta fold hydrolase</fullName>
    </submittedName>
</protein>
<sequence length="255" mass="27380">MILHSVSYGPSSDSEPIVFLGSIASTTDMWLPQLDELSKTRRVIALDHRGHGLSPDPDVEPGSTTFDDLADDVLSTLDSLGIDRFQVVGLSLGGAVAQYLALTSPRVTRAGFLCTAAYFGGPEKWNPRAELTRAQGLEPMADGVIDFWLTADFQEAHPATTARYRRMVTSTRGSGYASCSDALAHWDIRDRLAEITVPVLTLAATDDQSTPPSALKAIAEGVFGSVEYVEVTPGAHVPTIEVPEQVTKALVDFFG</sequence>
<evidence type="ECO:0000313" key="2">
    <source>
        <dbReference type="EMBL" id="MFC6145746.1"/>
    </source>
</evidence>
<dbReference type="InterPro" id="IPR029058">
    <property type="entry name" value="AB_hydrolase_fold"/>
</dbReference>
<dbReference type="PANTHER" id="PTHR43798">
    <property type="entry name" value="MONOACYLGLYCEROL LIPASE"/>
    <property type="match status" value="1"/>
</dbReference>
<evidence type="ECO:0000259" key="1">
    <source>
        <dbReference type="Pfam" id="PF00561"/>
    </source>
</evidence>
<dbReference type="InterPro" id="IPR050266">
    <property type="entry name" value="AB_hydrolase_sf"/>
</dbReference>
<dbReference type="Proteomes" id="UP001596244">
    <property type="component" value="Unassembled WGS sequence"/>
</dbReference>
<feature type="domain" description="AB hydrolase-1" evidence="1">
    <location>
        <begin position="16"/>
        <end position="240"/>
    </location>
</feature>
<keyword evidence="3" id="KW-1185">Reference proteome</keyword>
<accession>A0ABW1Q8Y3</accession>
<dbReference type="Pfam" id="PF00561">
    <property type="entry name" value="Abhydrolase_1"/>
    <property type="match status" value="1"/>
</dbReference>
<dbReference type="RefSeq" id="WP_376999666.1">
    <property type="nucleotide sequence ID" value="NZ_JBHSQE010000001.1"/>
</dbReference>